<name>A0A8S2F4S1_9BILA</name>
<accession>A0A8S2F4S1</accession>
<dbReference type="AlphaFoldDB" id="A0A8S2F4S1"/>
<dbReference type="SUPFAM" id="SSF51735">
    <property type="entry name" value="NAD(P)-binding Rossmann-fold domains"/>
    <property type="match status" value="1"/>
</dbReference>
<sequence length="137" mass="15248">MPMQLTHMLFKAIEEGQDPKTVGLNQPLHPMSTFYAISNLALNILTRIVARNWNYPGKNVIVTAVCPGYCKTDITHEAEDARDPQLCADSILCQVYGENLESGQFCRDGKKMPDEMKIEGMTNIQSSVPIHHAADTL</sequence>
<evidence type="ECO:0000313" key="2">
    <source>
        <dbReference type="EMBL" id="CAF4136330.1"/>
    </source>
</evidence>
<proteinExistence type="predicted"/>
<evidence type="ECO:0000313" key="3">
    <source>
        <dbReference type="Proteomes" id="UP000677228"/>
    </source>
</evidence>
<comment type="caution">
    <text evidence="1">The sequence shown here is derived from an EMBL/GenBank/DDBJ whole genome shotgun (WGS) entry which is preliminary data.</text>
</comment>
<evidence type="ECO:0000313" key="1">
    <source>
        <dbReference type="EMBL" id="CAF1325326.1"/>
    </source>
</evidence>
<dbReference type="InterPro" id="IPR036291">
    <property type="entry name" value="NAD(P)-bd_dom_sf"/>
</dbReference>
<dbReference type="Proteomes" id="UP000677228">
    <property type="component" value="Unassembled WGS sequence"/>
</dbReference>
<dbReference type="Proteomes" id="UP000682733">
    <property type="component" value="Unassembled WGS sequence"/>
</dbReference>
<protein>
    <submittedName>
        <fullName evidence="1">Uncharacterized protein</fullName>
    </submittedName>
</protein>
<gene>
    <name evidence="1" type="ORF">OVA965_LOCUS29632</name>
    <name evidence="2" type="ORF">TMI583_LOCUS30416</name>
</gene>
<dbReference type="EMBL" id="CAJOBA010042595">
    <property type="protein sequence ID" value="CAF4136330.1"/>
    <property type="molecule type" value="Genomic_DNA"/>
</dbReference>
<organism evidence="1 3">
    <name type="scientific">Didymodactylos carnosus</name>
    <dbReference type="NCBI Taxonomy" id="1234261"/>
    <lineage>
        <taxon>Eukaryota</taxon>
        <taxon>Metazoa</taxon>
        <taxon>Spiralia</taxon>
        <taxon>Gnathifera</taxon>
        <taxon>Rotifera</taxon>
        <taxon>Eurotatoria</taxon>
        <taxon>Bdelloidea</taxon>
        <taxon>Philodinida</taxon>
        <taxon>Philodinidae</taxon>
        <taxon>Didymodactylos</taxon>
    </lineage>
</organism>
<dbReference type="EMBL" id="CAJNOK010020985">
    <property type="protein sequence ID" value="CAF1325326.1"/>
    <property type="molecule type" value="Genomic_DNA"/>
</dbReference>
<dbReference type="Gene3D" id="3.40.50.720">
    <property type="entry name" value="NAD(P)-binding Rossmann-like Domain"/>
    <property type="match status" value="1"/>
</dbReference>
<reference evidence="1" key="1">
    <citation type="submission" date="2021-02" db="EMBL/GenBank/DDBJ databases">
        <authorList>
            <person name="Nowell W R."/>
        </authorList>
    </citation>
    <scope>NUCLEOTIDE SEQUENCE</scope>
</reference>